<dbReference type="SMART" id="SM00567">
    <property type="entry name" value="EZ_HEAT"/>
    <property type="match status" value="4"/>
</dbReference>
<dbReference type="EMBL" id="CP003940">
    <property type="protein sequence ID" value="AFZ47457.1"/>
    <property type="molecule type" value="Genomic_DNA"/>
</dbReference>
<dbReference type="InterPro" id="IPR004155">
    <property type="entry name" value="PBS_lyase_HEAT"/>
</dbReference>
<dbReference type="PANTHER" id="PTHR12697">
    <property type="entry name" value="PBS LYASE HEAT-LIKE PROTEIN"/>
    <property type="match status" value="1"/>
</dbReference>
<keyword evidence="1" id="KW-0042">Antenna complex</keyword>
<dbReference type="HOGENOM" id="CLU_052019_0_0_3"/>
<dbReference type="InterPro" id="IPR011989">
    <property type="entry name" value="ARM-like"/>
</dbReference>
<dbReference type="GO" id="GO:0030089">
    <property type="term" value="C:phycobilisome"/>
    <property type="evidence" value="ECO:0007669"/>
    <property type="project" value="UniProtKB-KW"/>
</dbReference>
<dbReference type="PANTHER" id="PTHR12697:SF5">
    <property type="entry name" value="DEOXYHYPUSINE HYDROXYLASE"/>
    <property type="match status" value="1"/>
</dbReference>
<name>K9YLV0_CYASC</name>
<accession>K9YLV0</accession>
<keyword evidence="2" id="KW-0605">Phycobilisome</keyword>
<dbReference type="AlphaFoldDB" id="K9YLV0"/>
<dbReference type="Proteomes" id="UP000010483">
    <property type="component" value="Chromosome"/>
</dbReference>
<dbReference type="Pfam" id="PF13646">
    <property type="entry name" value="HEAT_2"/>
    <property type="match status" value="1"/>
</dbReference>
<evidence type="ECO:0000256" key="1">
    <source>
        <dbReference type="ARBA" id="ARBA00022549"/>
    </source>
</evidence>
<dbReference type="KEGG" id="csn:Cyast_1494"/>
<dbReference type="GO" id="GO:0016829">
    <property type="term" value="F:lyase activity"/>
    <property type="evidence" value="ECO:0007669"/>
    <property type="project" value="UniProtKB-KW"/>
</dbReference>
<dbReference type="eggNOG" id="COG1413">
    <property type="taxonomic scope" value="Bacteria"/>
</dbReference>
<proteinExistence type="predicted"/>
<dbReference type="BioCyc" id="CSTA292563:G1353-1506-MONOMER"/>
<dbReference type="SUPFAM" id="SSF48371">
    <property type="entry name" value="ARM repeat"/>
    <property type="match status" value="1"/>
</dbReference>
<dbReference type="STRING" id="292563.Cyast_1494"/>
<organism evidence="3 4">
    <name type="scientific">Cyanobacterium stanieri (strain ATCC 29140 / PCC 7202)</name>
    <dbReference type="NCBI Taxonomy" id="292563"/>
    <lineage>
        <taxon>Bacteria</taxon>
        <taxon>Bacillati</taxon>
        <taxon>Cyanobacteriota</taxon>
        <taxon>Cyanophyceae</taxon>
        <taxon>Oscillatoriophycideae</taxon>
        <taxon>Chroococcales</taxon>
        <taxon>Geminocystaceae</taxon>
        <taxon>Cyanobacterium</taxon>
    </lineage>
</organism>
<gene>
    <name evidence="3" type="ordered locus">Cyast_1494</name>
</gene>
<keyword evidence="3" id="KW-0456">Lyase</keyword>
<dbReference type="InterPro" id="IPR016024">
    <property type="entry name" value="ARM-type_fold"/>
</dbReference>
<evidence type="ECO:0000313" key="4">
    <source>
        <dbReference type="Proteomes" id="UP000010483"/>
    </source>
</evidence>
<protein>
    <submittedName>
        <fullName evidence="3">PBS lyase HEAT domain protein repeat-containing protein</fullName>
    </submittedName>
</protein>
<evidence type="ECO:0000313" key="3">
    <source>
        <dbReference type="EMBL" id="AFZ47457.1"/>
    </source>
</evidence>
<keyword evidence="4" id="KW-1185">Reference proteome</keyword>
<sequence length="379" mass="42717">MVLPKHIMYLPQERTTSLDNLESLSLHSALKTLEYGSFEERWAIAKVLVRYGNDVIEPLKGVILDEGGDSEHRWFALRILSQLQNPRIVLIITQLLMMTEDEDLINLATQTLASQGENAVSVLTPLLHSSESRLSATRALAQIPHPSVITPLMSVVDDDNVEIRQSAIASLTHFDDQRINSILEKALKDYNSTIRKEALIGLSLKSKYYASSQLIALICPLLEDVDLTVCQQAATSLSRLQDTLATDILFDILIQKYTPIPLQTSIVKALAWQETNHSIYALAKALYLLSEEIVCDIISSFSRINKPQIKQQLIDITIKFYYNHNLAKKSEKISQNLCYTWQKIGAKESKEILKEIISKGKEKSKIYAQSALKQLNKNP</sequence>
<evidence type="ECO:0000256" key="2">
    <source>
        <dbReference type="ARBA" id="ARBA00022738"/>
    </source>
</evidence>
<dbReference type="Gene3D" id="1.25.10.10">
    <property type="entry name" value="Leucine-rich Repeat Variant"/>
    <property type="match status" value="1"/>
</dbReference>
<dbReference type="GO" id="GO:0016491">
    <property type="term" value="F:oxidoreductase activity"/>
    <property type="evidence" value="ECO:0007669"/>
    <property type="project" value="TreeGrafter"/>
</dbReference>
<reference evidence="4" key="1">
    <citation type="journal article" date="2013" name="Proc. Natl. Acad. Sci. U.S.A.">
        <title>Improving the coverage of the cyanobacterial phylum using diversity-driven genome sequencing.</title>
        <authorList>
            <person name="Shih P.M."/>
            <person name="Wu D."/>
            <person name="Latifi A."/>
            <person name="Axen S.D."/>
            <person name="Fewer D.P."/>
            <person name="Talla E."/>
            <person name="Calteau A."/>
            <person name="Cai F."/>
            <person name="Tandeau de Marsac N."/>
            <person name="Rippka R."/>
            <person name="Herdman M."/>
            <person name="Sivonen K."/>
            <person name="Coursin T."/>
            <person name="Laurent T."/>
            <person name="Goodwin L."/>
            <person name="Nolan M."/>
            <person name="Davenport K.W."/>
            <person name="Han C.S."/>
            <person name="Rubin E.M."/>
            <person name="Eisen J.A."/>
            <person name="Woyke T."/>
            <person name="Gugger M."/>
            <person name="Kerfeld C.A."/>
        </authorList>
    </citation>
    <scope>NUCLEOTIDE SEQUENCE [LARGE SCALE GENOMIC DNA]</scope>
    <source>
        <strain evidence="4">ATCC 29140 / PCC 7202</strain>
    </source>
</reference>